<evidence type="ECO:0000313" key="3">
    <source>
        <dbReference type="Proteomes" id="UP000245790"/>
    </source>
</evidence>
<dbReference type="RefSeq" id="WP_109762427.1">
    <property type="nucleotide sequence ID" value="NZ_QGGU01000003.1"/>
</dbReference>
<name>A0A316FYR7_9GAMM</name>
<reference evidence="2 3" key="1">
    <citation type="submission" date="2018-05" db="EMBL/GenBank/DDBJ databases">
        <title>Genomic Encyclopedia of Type Strains, Phase IV (KMG-IV): sequencing the most valuable type-strain genomes for metagenomic binning, comparative biology and taxonomic classification.</title>
        <authorList>
            <person name="Goeker M."/>
        </authorList>
    </citation>
    <scope>NUCLEOTIDE SEQUENCE [LARGE SCALE GENOMIC DNA]</scope>
    <source>
        <strain evidence="2 3">DSM 25350</strain>
    </source>
</reference>
<feature type="transmembrane region" description="Helical" evidence="1">
    <location>
        <begin position="85"/>
        <end position="102"/>
    </location>
</feature>
<dbReference type="Proteomes" id="UP000245790">
    <property type="component" value="Unassembled WGS sequence"/>
</dbReference>
<proteinExistence type="predicted"/>
<sequence>MNNIDPKKLVFGLIVLMTLPGVLLTKGLFIPVIIVLCVNTWLFLNYIAIIKMIKSERSFKYMFWAIQTASVLIGLAKLYVFKDSLIPAGLLLALFLYLFLFYEKVMLSALKS</sequence>
<keyword evidence="1" id="KW-1133">Transmembrane helix</keyword>
<comment type="caution">
    <text evidence="2">The sequence shown here is derived from an EMBL/GenBank/DDBJ whole genome shotgun (WGS) entry which is preliminary data.</text>
</comment>
<accession>A0A316FYR7</accession>
<evidence type="ECO:0000256" key="1">
    <source>
        <dbReference type="SAM" id="Phobius"/>
    </source>
</evidence>
<keyword evidence="3" id="KW-1185">Reference proteome</keyword>
<organism evidence="2 3">
    <name type="scientific">Pleionea mediterranea</name>
    <dbReference type="NCBI Taxonomy" id="523701"/>
    <lineage>
        <taxon>Bacteria</taxon>
        <taxon>Pseudomonadati</taxon>
        <taxon>Pseudomonadota</taxon>
        <taxon>Gammaproteobacteria</taxon>
        <taxon>Oceanospirillales</taxon>
        <taxon>Pleioneaceae</taxon>
        <taxon>Pleionea</taxon>
    </lineage>
</organism>
<gene>
    <name evidence="2" type="ORF">C8D97_103112</name>
</gene>
<evidence type="ECO:0000313" key="2">
    <source>
        <dbReference type="EMBL" id="PWK53285.1"/>
    </source>
</evidence>
<keyword evidence="1" id="KW-0472">Membrane</keyword>
<feature type="transmembrane region" description="Helical" evidence="1">
    <location>
        <begin position="7"/>
        <end position="23"/>
    </location>
</feature>
<protein>
    <submittedName>
        <fullName evidence="2">Uncharacterized protein</fullName>
    </submittedName>
</protein>
<feature type="transmembrane region" description="Helical" evidence="1">
    <location>
        <begin position="61"/>
        <end position="79"/>
    </location>
</feature>
<keyword evidence="1" id="KW-0812">Transmembrane</keyword>
<feature type="transmembrane region" description="Helical" evidence="1">
    <location>
        <begin position="29"/>
        <end position="49"/>
    </location>
</feature>
<dbReference type="AlphaFoldDB" id="A0A316FYR7"/>
<dbReference type="EMBL" id="QGGU01000003">
    <property type="protein sequence ID" value="PWK53285.1"/>
    <property type="molecule type" value="Genomic_DNA"/>
</dbReference>